<reference evidence="3" key="2">
    <citation type="submission" date="2020-02" db="EMBL/GenBank/DDBJ databases">
        <authorList>
            <person name="Gilchrist C.L.M."/>
            <person name="Chooi Y.-H."/>
        </authorList>
    </citation>
    <scope>NUCLEOTIDE SEQUENCE</scope>
    <source>
        <strain evidence="3">MST-FP2251</strain>
    </source>
</reference>
<feature type="domain" description="C2H2-type" evidence="2">
    <location>
        <begin position="18"/>
        <end position="39"/>
    </location>
</feature>
<feature type="compositionally biased region" description="Basic and acidic residues" evidence="1">
    <location>
        <begin position="346"/>
        <end position="360"/>
    </location>
</feature>
<feature type="region of interest" description="Disordered" evidence="1">
    <location>
        <begin position="340"/>
        <end position="363"/>
    </location>
</feature>
<feature type="domain" description="C2H2-type" evidence="2">
    <location>
        <begin position="83"/>
        <end position="108"/>
    </location>
</feature>
<evidence type="ECO:0000313" key="4">
    <source>
        <dbReference type="Proteomes" id="UP001194746"/>
    </source>
</evidence>
<feature type="region of interest" description="Disordered" evidence="1">
    <location>
        <begin position="147"/>
        <end position="183"/>
    </location>
</feature>
<sequence>MRLGPHDLLEYNARYRVLICRDCHYAIQKNALGSHLLRHKIYREERQRLLSTINDLDIVEPDDLPLPTASPRPVDALPVVSGHSCTVAGCGYLCASPKRMRRHCSDAHGVNGSNDFSSLARSVKLQTFFRGTKLKYFEVSATSSNAESRLSDDESGHGRESTRLNAAPSSLAQSTPNSEPGPAVDLETLTYFHHFMTAKNLSLPGAENSLSASQYWENDIIPLALQRRWLMCGLLAIAAYHSTTCEDETTARKIHFDRATKFYSEFCAGFNMITNDDTNTMATEAFQKAHRAGIQIKSILNCTQWTLNKFMMSQETILGPATFSQLEAILRDIRSSVSPESATSSRIDKNRDEGSQRALDKNGSLENDNARTMLLNRIDMLPYRMAEIFGKPDDEQDALACLLAIAALSECCISSFDSDDLSGVWQCMAAWLTKTMDHFNRMVSLQNPAALVVLAYWAAILVERAENGGAWFIYGLSRTILLQIREHLSTDDAARALVEEMME</sequence>
<evidence type="ECO:0000256" key="1">
    <source>
        <dbReference type="SAM" id="MobiDB-lite"/>
    </source>
</evidence>
<reference evidence="3" key="1">
    <citation type="journal article" date="2019" name="Beilstein J. Org. Chem.">
        <title>Nanangenines: drimane sesquiterpenoids as the dominant metabolite cohort of a novel Australian fungus, Aspergillus nanangensis.</title>
        <authorList>
            <person name="Lacey H.J."/>
            <person name="Gilchrist C.L.M."/>
            <person name="Crombie A."/>
            <person name="Kalaitzis J.A."/>
            <person name="Vuong D."/>
            <person name="Rutledge P.J."/>
            <person name="Turner P."/>
            <person name="Pitt J.I."/>
            <person name="Lacey E."/>
            <person name="Chooi Y.H."/>
            <person name="Piggott A.M."/>
        </authorList>
    </citation>
    <scope>NUCLEOTIDE SEQUENCE</scope>
    <source>
        <strain evidence="3">MST-FP2251</strain>
    </source>
</reference>
<feature type="compositionally biased region" description="Polar residues" evidence="1">
    <location>
        <begin position="163"/>
        <end position="178"/>
    </location>
</feature>
<organism evidence="3 4">
    <name type="scientific">Aspergillus nanangensis</name>
    <dbReference type="NCBI Taxonomy" id="2582783"/>
    <lineage>
        <taxon>Eukaryota</taxon>
        <taxon>Fungi</taxon>
        <taxon>Dikarya</taxon>
        <taxon>Ascomycota</taxon>
        <taxon>Pezizomycotina</taxon>
        <taxon>Eurotiomycetes</taxon>
        <taxon>Eurotiomycetidae</taxon>
        <taxon>Eurotiales</taxon>
        <taxon>Aspergillaceae</taxon>
        <taxon>Aspergillus</taxon>
        <taxon>Aspergillus subgen. Circumdati</taxon>
    </lineage>
</organism>
<dbReference type="InterPro" id="IPR052400">
    <property type="entry name" value="Zn2-C6_fungal_TF"/>
</dbReference>
<comment type="caution">
    <text evidence="3">The sequence shown here is derived from an EMBL/GenBank/DDBJ whole genome shotgun (WGS) entry which is preliminary data.</text>
</comment>
<dbReference type="Pfam" id="PF12013">
    <property type="entry name" value="OrsD"/>
    <property type="match status" value="1"/>
</dbReference>
<dbReference type="GO" id="GO:0000981">
    <property type="term" value="F:DNA-binding transcription factor activity, RNA polymerase II-specific"/>
    <property type="evidence" value="ECO:0007669"/>
    <property type="project" value="TreeGrafter"/>
</dbReference>
<dbReference type="Proteomes" id="UP001194746">
    <property type="component" value="Unassembled WGS sequence"/>
</dbReference>
<dbReference type="SMART" id="SM00355">
    <property type="entry name" value="ZnF_C2H2"/>
    <property type="match status" value="2"/>
</dbReference>
<dbReference type="InterPro" id="IPR013087">
    <property type="entry name" value="Znf_C2H2_type"/>
</dbReference>
<proteinExistence type="predicted"/>
<dbReference type="InterPro" id="IPR022698">
    <property type="entry name" value="OrsD"/>
</dbReference>
<protein>
    <recommendedName>
        <fullName evidence="2">C2H2-type domain-containing protein</fullName>
    </recommendedName>
</protein>
<dbReference type="PANTHER" id="PTHR47657">
    <property type="entry name" value="STEROL REGULATORY ELEMENT-BINDING PROTEIN ECM22"/>
    <property type="match status" value="1"/>
</dbReference>
<gene>
    <name evidence="3" type="ORF">FE257_004508</name>
</gene>
<accession>A0AAD4D034</accession>
<feature type="compositionally biased region" description="Basic and acidic residues" evidence="1">
    <location>
        <begin position="149"/>
        <end position="162"/>
    </location>
</feature>
<evidence type="ECO:0000259" key="2">
    <source>
        <dbReference type="SMART" id="SM00355"/>
    </source>
</evidence>
<name>A0AAD4D034_ASPNN</name>
<evidence type="ECO:0000313" key="3">
    <source>
        <dbReference type="EMBL" id="KAF9894887.1"/>
    </source>
</evidence>
<dbReference type="EMBL" id="VCAU01000002">
    <property type="protein sequence ID" value="KAF9894887.1"/>
    <property type="molecule type" value="Genomic_DNA"/>
</dbReference>
<keyword evidence="4" id="KW-1185">Reference proteome</keyword>
<dbReference type="PANTHER" id="PTHR47657:SF3">
    <property type="entry name" value="ORSELLINIC ACID_F9775 BIOSYNTHESIS CLUSTER PROTEIN D-RELATED"/>
    <property type="match status" value="1"/>
</dbReference>
<dbReference type="AlphaFoldDB" id="A0AAD4D034"/>